<accession>A0A0F9LX79</accession>
<gene>
    <name evidence="1" type="ORF">LCGC14_1225550</name>
</gene>
<sequence length="72" mass="8747">MSSKFHPDDLKNPLYEHSQIITIHELVAVYYGIDAQYRRTHWWQFKLRYGLKVSERILYTLVVWLQQGKPKL</sequence>
<reference evidence="1" key="1">
    <citation type="journal article" date="2015" name="Nature">
        <title>Complex archaea that bridge the gap between prokaryotes and eukaryotes.</title>
        <authorList>
            <person name="Spang A."/>
            <person name="Saw J.H."/>
            <person name="Jorgensen S.L."/>
            <person name="Zaremba-Niedzwiedzka K."/>
            <person name="Martijn J."/>
            <person name="Lind A.E."/>
            <person name="van Eijk R."/>
            <person name="Schleper C."/>
            <person name="Guy L."/>
            <person name="Ettema T.J."/>
        </authorList>
    </citation>
    <scope>NUCLEOTIDE SEQUENCE</scope>
</reference>
<dbReference type="EMBL" id="LAZR01006493">
    <property type="protein sequence ID" value="KKM91736.1"/>
    <property type="molecule type" value="Genomic_DNA"/>
</dbReference>
<name>A0A0F9LX79_9ZZZZ</name>
<proteinExistence type="predicted"/>
<evidence type="ECO:0000313" key="1">
    <source>
        <dbReference type="EMBL" id="KKM91736.1"/>
    </source>
</evidence>
<comment type="caution">
    <text evidence="1">The sequence shown here is derived from an EMBL/GenBank/DDBJ whole genome shotgun (WGS) entry which is preliminary data.</text>
</comment>
<protein>
    <submittedName>
        <fullName evidence="1">Uncharacterized protein</fullName>
    </submittedName>
</protein>
<organism evidence="1">
    <name type="scientific">marine sediment metagenome</name>
    <dbReference type="NCBI Taxonomy" id="412755"/>
    <lineage>
        <taxon>unclassified sequences</taxon>
        <taxon>metagenomes</taxon>
        <taxon>ecological metagenomes</taxon>
    </lineage>
</organism>
<dbReference type="AlphaFoldDB" id="A0A0F9LX79"/>